<dbReference type="STRING" id="642492.Clole_0848"/>
<comment type="similarity">
    <text evidence="1 4">Belongs to the bacterial flagellin family.</text>
</comment>
<evidence type="ECO:0000256" key="5">
    <source>
        <dbReference type="SAM" id="Coils"/>
    </source>
</evidence>
<evidence type="ECO:0000313" key="8">
    <source>
        <dbReference type="EMBL" id="ADZ82581.1"/>
    </source>
</evidence>
<evidence type="ECO:0000313" key="9">
    <source>
        <dbReference type="Proteomes" id="UP000008467"/>
    </source>
</evidence>
<dbReference type="InterPro" id="IPR001029">
    <property type="entry name" value="Flagellin_N"/>
</dbReference>
<proteinExistence type="inferred from homology"/>
<gene>
    <name evidence="8" type="ordered locus">Clole_0848</name>
</gene>
<feature type="domain" description="Flagellin C-terminal" evidence="7">
    <location>
        <begin position="192"/>
        <end position="277"/>
    </location>
</feature>
<feature type="domain" description="Flagellin N-terminal" evidence="6">
    <location>
        <begin position="3"/>
        <end position="139"/>
    </location>
</feature>
<keyword evidence="8" id="KW-0966">Cell projection</keyword>
<dbReference type="Proteomes" id="UP000008467">
    <property type="component" value="Chromosome"/>
</dbReference>
<dbReference type="PANTHER" id="PTHR42792">
    <property type="entry name" value="FLAGELLIN"/>
    <property type="match status" value="1"/>
</dbReference>
<sequence>MIINHNIAALRAFRYGKQISAQQMKVMTQLSSGLRINSAADDAAGLAISERMRAQIRGLNQASRNAQDGISLIQTAEGATNEVHSILNRIRELAVQSANGTYTDEERNNMQFEVDELLKEIGNISKNTEFNKMSLLDGTTNNNGTDNNSRITLQVGANKGQIMELEIGSMTTNALGINGLSIATAGDAQNAIDVIDEAVNRTSKTRSKLGAYQNRLEHTINNLENQAENLTAAESRIRDVDMAKAMMEYARLEILSQANTFIQMQSIKQGERVLALLKSLERS</sequence>
<dbReference type="EMBL" id="CP002582">
    <property type="protein sequence ID" value="ADZ82581.1"/>
    <property type="molecule type" value="Genomic_DNA"/>
</dbReference>
<evidence type="ECO:0000259" key="7">
    <source>
        <dbReference type="Pfam" id="PF00700"/>
    </source>
</evidence>
<reference evidence="8 9" key="1">
    <citation type="journal article" date="2011" name="J. Bacteriol.">
        <title>Complete genome sequence of the cellulose-degrading bacterium Cellulosilyticum lentocellum.</title>
        <authorList>
            <consortium name="US DOE Joint Genome Institute"/>
            <person name="Miller D.A."/>
            <person name="Suen G."/>
            <person name="Bruce D."/>
            <person name="Copeland A."/>
            <person name="Cheng J.F."/>
            <person name="Detter C."/>
            <person name="Goodwin L.A."/>
            <person name="Han C.S."/>
            <person name="Hauser L.J."/>
            <person name="Land M.L."/>
            <person name="Lapidus A."/>
            <person name="Lucas S."/>
            <person name="Meincke L."/>
            <person name="Pitluck S."/>
            <person name="Tapia R."/>
            <person name="Teshima H."/>
            <person name="Woyke T."/>
            <person name="Fox B.G."/>
            <person name="Angert E.R."/>
            <person name="Currie C.R."/>
        </authorList>
    </citation>
    <scope>NUCLEOTIDE SEQUENCE [LARGE SCALE GENOMIC DNA]</scope>
    <source>
        <strain evidence="9">ATCC 49066 / DSM 5427 / NCIMB 11756 / RHM5</strain>
    </source>
</reference>
<keyword evidence="3 4" id="KW-0975">Bacterial flagellum</keyword>
<dbReference type="GO" id="GO:0005198">
    <property type="term" value="F:structural molecule activity"/>
    <property type="evidence" value="ECO:0007669"/>
    <property type="project" value="UniProtKB-UniRule"/>
</dbReference>
<dbReference type="RefSeq" id="WP_013655882.1">
    <property type="nucleotide sequence ID" value="NC_015275.1"/>
</dbReference>
<dbReference type="PANTHER" id="PTHR42792:SF2">
    <property type="entry name" value="FLAGELLIN"/>
    <property type="match status" value="1"/>
</dbReference>
<dbReference type="Gene3D" id="6.10.10.10">
    <property type="entry name" value="Flagellar export chaperone, C-terminal domain"/>
    <property type="match status" value="1"/>
</dbReference>
<dbReference type="HOGENOM" id="CLU_011142_2_0_9"/>
<dbReference type="Pfam" id="PF00700">
    <property type="entry name" value="Flagellin_C"/>
    <property type="match status" value="1"/>
</dbReference>
<dbReference type="eggNOG" id="COG1344">
    <property type="taxonomic scope" value="Bacteria"/>
</dbReference>
<dbReference type="InterPro" id="IPR001492">
    <property type="entry name" value="Flagellin"/>
</dbReference>
<dbReference type="AlphaFoldDB" id="F2JQ33"/>
<keyword evidence="8" id="KW-0969">Cilium</keyword>
<keyword evidence="9" id="KW-1185">Reference proteome</keyword>
<evidence type="ECO:0000256" key="3">
    <source>
        <dbReference type="ARBA" id="ARBA00023143"/>
    </source>
</evidence>
<name>F2JQ33_CELLD</name>
<dbReference type="SUPFAM" id="SSF64518">
    <property type="entry name" value="Phase 1 flagellin"/>
    <property type="match status" value="1"/>
</dbReference>
<dbReference type="KEGG" id="cle:Clole_0848"/>
<dbReference type="Gene3D" id="1.20.1330.10">
    <property type="entry name" value="f41 fragment of flagellin, N-terminal domain"/>
    <property type="match status" value="1"/>
</dbReference>
<keyword evidence="5" id="KW-0175">Coiled coil</keyword>
<comment type="function">
    <text evidence="4">Flagellin is the subunit protein which polymerizes to form the filaments of bacterial flagella.</text>
</comment>
<evidence type="ECO:0000256" key="2">
    <source>
        <dbReference type="ARBA" id="ARBA00020110"/>
    </source>
</evidence>
<evidence type="ECO:0000256" key="1">
    <source>
        <dbReference type="ARBA" id="ARBA00005709"/>
    </source>
</evidence>
<keyword evidence="4" id="KW-0964">Secreted</keyword>
<dbReference type="GO" id="GO:0005576">
    <property type="term" value="C:extracellular region"/>
    <property type="evidence" value="ECO:0007669"/>
    <property type="project" value="UniProtKB-SubCell"/>
</dbReference>
<dbReference type="InterPro" id="IPR046358">
    <property type="entry name" value="Flagellin_C"/>
</dbReference>
<protein>
    <recommendedName>
        <fullName evidence="2 4">Flagellin</fullName>
    </recommendedName>
</protein>
<evidence type="ECO:0000259" key="6">
    <source>
        <dbReference type="Pfam" id="PF00669"/>
    </source>
</evidence>
<dbReference type="PRINTS" id="PR00207">
    <property type="entry name" value="FLAGELLIN"/>
</dbReference>
<evidence type="ECO:0000256" key="4">
    <source>
        <dbReference type="RuleBase" id="RU362073"/>
    </source>
</evidence>
<accession>F2JQ33</accession>
<keyword evidence="8" id="KW-0282">Flagellum</keyword>
<feature type="coiled-coil region" evidence="5">
    <location>
        <begin position="209"/>
        <end position="240"/>
    </location>
</feature>
<dbReference type="InterPro" id="IPR042187">
    <property type="entry name" value="Flagellin_C_sub2"/>
</dbReference>
<dbReference type="GO" id="GO:0009288">
    <property type="term" value="C:bacterial-type flagellum"/>
    <property type="evidence" value="ECO:0007669"/>
    <property type="project" value="UniProtKB-SubCell"/>
</dbReference>
<dbReference type="Pfam" id="PF00669">
    <property type="entry name" value="Flagellin_N"/>
    <property type="match status" value="1"/>
</dbReference>
<comment type="subcellular location">
    <subcellularLocation>
        <location evidence="4">Secreted</location>
    </subcellularLocation>
    <subcellularLocation>
        <location evidence="4">Bacterial flagellum</location>
    </subcellularLocation>
</comment>
<organism evidence="8 9">
    <name type="scientific">Cellulosilyticum lentocellum (strain ATCC 49066 / DSM 5427 / NCIMB 11756 / RHM5)</name>
    <name type="common">Clostridium lentocellum</name>
    <dbReference type="NCBI Taxonomy" id="642492"/>
    <lineage>
        <taxon>Bacteria</taxon>
        <taxon>Bacillati</taxon>
        <taxon>Bacillota</taxon>
        <taxon>Clostridia</taxon>
        <taxon>Lachnospirales</taxon>
        <taxon>Cellulosilyticaceae</taxon>
        <taxon>Cellulosilyticum</taxon>
    </lineage>
</organism>